<comment type="caution">
    <text evidence="1">The sequence shown here is derived from an EMBL/GenBank/DDBJ whole genome shotgun (WGS) entry which is preliminary data.</text>
</comment>
<evidence type="ECO:0000313" key="2">
    <source>
        <dbReference type="Proteomes" id="UP001283361"/>
    </source>
</evidence>
<evidence type="ECO:0000313" key="1">
    <source>
        <dbReference type="EMBL" id="KAK3745665.1"/>
    </source>
</evidence>
<organism evidence="1 2">
    <name type="scientific">Elysia crispata</name>
    <name type="common">lettuce slug</name>
    <dbReference type="NCBI Taxonomy" id="231223"/>
    <lineage>
        <taxon>Eukaryota</taxon>
        <taxon>Metazoa</taxon>
        <taxon>Spiralia</taxon>
        <taxon>Lophotrochozoa</taxon>
        <taxon>Mollusca</taxon>
        <taxon>Gastropoda</taxon>
        <taxon>Heterobranchia</taxon>
        <taxon>Euthyneura</taxon>
        <taxon>Panpulmonata</taxon>
        <taxon>Sacoglossa</taxon>
        <taxon>Placobranchoidea</taxon>
        <taxon>Plakobranchidae</taxon>
        <taxon>Elysia</taxon>
    </lineage>
</organism>
<gene>
    <name evidence="1" type="ORF">RRG08_015453</name>
</gene>
<accession>A0AAE1CZE6</accession>
<dbReference type="EMBL" id="JAWDGP010006203">
    <property type="protein sequence ID" value="KAK3745665.1"/>
    <property type="molecule type" value="Genomic_DNA"/>
</dbReference>
<keyword evidence="2" id="KW-1185">Reference proteome</keyword>
<proteinExistence type="predicted"/>
<reference evidence="1" key="1">
    <citation type="journal article" date="2023" name="G3 (Bethesda)">
        <title>A reference genome for the long-term kleptoplast-retaining sea slug Elysia crispata morphotype clarki.</title>
        <authorList>
            <person name="Eastman K.E."/>
            <person name="Pendleton A.L."/>
            <person name="Shaikh M.A."/>
            <person name="Suttiyut T."/>
            <person name="Ogas R."/>
            <person name="Tomko P."/>
            <person name="Gavelis G."/>
            <person name="Widhalm J.R."/>
            <person name="Wisecaver J.H."/>
        </authorList>
    </citation>
    <scope>NUCLEOTIDE SEQUENCE</scope>
    <source>
        <strain evidence="1">ECLA1</strain>
    </source>
</reference>
<protein>
    <submittedName>
        <fullName evidence="1">Uncharacterized protein</fullName>
    </submittedName>
</protein>
<dbReference type="AlphaFoldDB" id="A0AAE1CZE6"/>
<sequence>MASKFHFHAFQAKEMEISSDLLRLSLKETPLEGGASHVTTFCEAPAALGLDEAELKKLDLELILAQSQRETVTIQPVPVPPARSYARVTSSEFSLQV</sequence>
<dbReference type="Proteomes" id="UP001283361">
    <property type="component" value="Unassembled WGS sequence"/>
</dbReference>
<name>A0AAE1CZE6_9GAST</name>